<dbReference type="eggNOG" id="COG1794">
    <property type="taxonomic scope" value="Bacteria"/>
</dbReference>
<dbReference type="InterPro" id="IPR015942">
    <property type="entry name" value="Asp/Glu/hydantoin_racemase"/>
</dbReference>
<dbReference type="InterPro" id="IPR004380">
    <property type="entry name" value="Asp_race"/>
</dbReference>
<dbReference type="EC" id="5.1.1.13" evidence="3"/>
<name>A0A069RI05_PEPLI</name>
<dbReference type="GO" id="GO:0047689">
    <property type="term" value="F:aspartate racemase activity"/>
    <property type="evidence" value="ECO:0007669"/>
    <property type="project" value="UniProtKB-EC"/>
</dbReference>
<dbReference type="EMBL" id="JJMM01000010">
    <property type="protein sequence ID" value="KDR95790.1"/>
    <property type="molecule type" value="Genomic_DNA"/>
</dbReference>
<proteinExistence type="inferred from homology"/>
<dbReference type="RefSeq" id="WP_038264355.1">
    <property type="nucleotide sequence ID" value="NZ_FSRH01000011.1"/>
</dbReference>
<evidence type="ECO:0000313" key="4">
    <source>
        <dbReference type="Proteomes" id="UP000027946"/>
    </source>
</evidence>
<dbReference type="Proteomes" id="UP000027946">
    <property type="component" value="Unassembled WGS sequence"/>
</dbReference>
<dbReference type="NCBIfam" id="TIGR00035">
    <property type="entry name" value="asp_race"/>
    <property type="match status" value="1"/>
</dbReference>
<protein>
    <submittedName>
        <fullName evidence="3">Aspartate racemase</fullName>
        <ecNumber evidence="3">5.1.1.13</ecNumber>
    </submittedName>
</protein>
<keyword evidence="4" id="KW-1185">Reference proteome</keyword>
<dbReference type="PANTHER" id="PTHR21198">
    <property type="entry name" value="GLUTAMATE RACEMASE"/>
    <property type="match status" value="1"/>
</dbReference>
<evidence type="ECO:0000256" key="2">
    <source>
        <dbReference type="ARBA" id="ARBA00023235"/>
    </source>
</evidence>
<dbReference type="STRING" id="1121324.CLIT_10c05170"/>
<dbReference type="Pfam" id="PF01177">
    <property type="entry name" value="Asp_Glu_race"/>
    <property type="match status" value="1"/>
</dbReference>
<sequence>MSKKLGILGGMGPLATVDLFKKVVMMTNATCDQEHIHQIIDNNSQIPDRTLHILGQGEDPTPHLVESAKRLESMGAEFIIMPCNTAHYFYDRIVGNIRIPFLNMVESTAQFILDELGDGSKVGLLATDGTCQSGVYDKCFASSGVNLLKPDKSSQRLVMDFIYGIKEGKDISARMIYNAMEGLKEQGVEVFILGCTELSYAMDEYGLEGNFVDPLSIVAKKAVEFAFENKSS</sequence>
<accession>A0A069RI05</accession>
<comment type="similarity">
    <text evidence="1">Belongs to the aspartate/glutamate racemases family.</text>
</comment>
<dbReference type="AlphaFoldDB" id="A0A069RI05"/>
<dbReference type="InterPro" id="IPR001920">
    <property type="entry name" value="Asp/Glu_race"/>
</dbReference>
<dbReference type="OrthoDB" id="9803739at2"/>
<dbReference type="Gene3D" id="3.40.50.1860">
    <property type="match status" value="2"/>
</dbReference>
<evidence type="ECO:0000313" key="3">
    <source>
        <dbReference type="EMBL" id="KDR95790.1"/>
    </source>
</evidence>
<keyword evidence="2 3" id="KW-0413">Isomerase</keyword>
<evidence type="ECO:0000256" key="1">
    <source>
        <dbReference type="ARBA" id="ARBA00007847"/>
    </source>
</evidence>
<dbReference type="PANTHER" id="PTHR21198:SF7">
    <property type="entry name" value="ASPARTATE-GLUTAMATE RACEMASE FAMILY"/>
    <property type="match status" value="1"/>
</dbReference>
<reference evidence="3 4" key="1">
    <citation type="submission" date="2014-03" db="EMBL/GenBank/DDBJ databases">
        <title>Genome sequence of Clostridium litorale W6, DSM 5388.</title>
        <authorList>
            <person name="Poehlein A."/>
            <person name="Jagirdar A."/>
            <person name="Khonsari B."/>
            <person name="Chibani C.M."/>
            <person name="Gutierrez Gutierrez D.A."/>
            <person name="Davydova E."/>
            <person name="Alghaithi H.S."/>
            <person name="Nair K.P."/>
            <person name="Dhamotharan K."/>
            <person name="Chandran L."/>
            <person name="G W."/>
            <person name="Daniel R."/>
        </authorList>
    </citation>
    <scope>NUCLEOTIDE SEQUENCE [LARGE SCALE GENOMIC DNA]</scope>
    <source>
        <strain evidence="3 4">W6</strain>
    </source>
</reference>
<dbReference type="SUPFAM" id="SSF53681">
    <property type="entry name" value="Aspartate/glutamate racemase"/>
    <property type="match status" value="2"/>
</dbReference>
<organism evidence="3 4">
    <name type="scientific">Peptoclostridium litorale DSM 5388</name>
    <dbReference type="NCBI Taxonomy" id="1121324"/>
    <lineage>
        <taxon>Bacteria</taxon>
        <taxon>Bacillati</taxon>
        <taxon>Bacillota</taxon>
        <taxon>Clostridia</taxon>
        <taxon>Peptostreptococcales</taxon>
        <taxon>Peptoclostridiaceae</taxon>
        <taxon>Peptoclostridium</taxon>
    </lineage>
</organism>
<gene>
    <name evidence="3" type="ORF">CLIT_10c05170</name>
</gene>
<comment type="caution">
    <text evidence="3">The sequence shown here is derived from an EMBL/GenBank/DDBJ whole genome shotgun (WGS) entry which is preliminary data.</text>
</comment>